<keyword evidence="5 6" id="KW-0472">Membrane</keyword>
<evidence type="ECO:0000256" key="5">
    <source>
        <dbReference type="ARBA" id="ARBA00023136"/>
    </source>
</evidence>
<dbReference type="PANTHER" id="PTHR43124:SF3">
    <property type="entry name" value="CHLORAMPHENICOL EFFLUX PUMP RV0191"/>
    <property type="match status" value="1"/>
</dbReference>
<dbReference type="GO" id="GO:0005886">
    <property type="term" value="C:plasma membrane"/>
    <property type="evidence" value="ECO:0007669"/>
    <property type="project" value="UniProtKB-SubCell"/>
</dbReference>
<feature type="transmembrane region" description="Helical" evidence="6">
    <location>
        <begin position="86"/>
        <end position="107"/>
    </location>
</feature>
<gene>
    <name evidence="7" type="ORF">Xish_01999</name>
</gene>
<feature type="transmembrane region" description="Helical" evidence="6">
    <location>
        <begin position="20"/>
        <end position="39"/>
    </location>
</feature>
<dbReference type="InterPro" id="IPR050189">
    <property type="entry name" value="MFS_Efflux_Transporters"/>
</dbReference>
<evidence type="ECO:0000256" key="6">
    <source>
        <dbReference type="SAM" id="Phobius"/>
    </source>
</evidence>
<keyword evidence="8" id="KW-1185">Reference proteome</keyword>
<dbReference type="AlphaFoldDB" id="A0A2D0KH68"/>
<feature type="transmembrane region" description="Helical" evidence="6">
    <location>
        <begin position="113"/>
        <end position="133"/>
    </location>
</feature>
<dbReference type="Proteomes" id="UP000222168">
    <property type="component" value="Unassembled WGS sequence"/>
</dbReference>
<dbReference type="SUPFAM" id="SSF103473">
    <property type="entry name" value="MFS general substrate transporter"/>
    <property type="match status" value="1"/>
</dbReference>
<organism evidence="7 8">
    <name type="scientific">Xenorhabdus ishibashii</name>
    <dbReference type="NCBI Taxonomy" id="1034471"/>
    <lineage>
        <taxon>Bacteria</taxon>
        <taxon>Pseudomonadati</taxon>
        <taxon>Pseudomonadota</taxon>
        <taxon>Gammaproteobacteria</taxon>
        <taxon>Enterobacterales</taxon>
        <taxon>Morganellaceae</taxon>
        <taxon>Xenorhabdus</taxon>
    </lineage>
</organism>
<sequence>MQELARDQMLCVNFISYHKYLKTTVTLSALLIGIVLLNLGIRAELLSRTDILIAIVLWGVAISGIFVGLQTWVLRLAGDKTFPASAVYVSFFNGAIGIGALLGSWMVSALSLHALFITAGAAIVLSILIIAMIPSNNSISKTFTEKAVC</sequence>
<evidence type="ECO:0000313" key="7">
    <source>
        <dbReference type="EMBL" id="PHM62781.1"/>
    </source>
</evidence>
<proteinExistence type="predicted"/>
<dbReference type="InterPro" id="IPR036259">
    <property type="entry name" value="MFS_trans_sf"/>
</dbReference>
<name>A0A2D0KH68_9GAMM</name>
<protein>
    <submittedName>
        <fullName evidence="7">MFS transporter</fullName>
    </submittedName>
</protein>
<keyword evidence="3 6" id="KW-0812">Transmembrane</keyword>
<evidence type="ECO:0000313" key="8">
    <source>
        <dbReference type="Proteomes" id="UP000222168"/>
    </source>
</evidence>
<dbReference type="EMBL" id="NJAK01000001">
    <property type="protein sequence ID" value="PHM62781.1"/>
    <property type="molecule type" value="Genomic_DNA"/>
</dbReference>
<evidence type="ECO:0000256" key="1">
    <source>
        <dbReference type="ARBA" id="ARBA00004651"/>
    </source>
</evidence>
<evidence type="ECO:0000256" key="4">
    <source>
        <dbReference type="ARBA" id="ARBA00022989"/>
    </source>
</evidence>
<comment type="caution">
    <text evidence="7">The sequence shown here is derived from an EMBL/GenBank/DDBJ whole genome shotgun (WGS) entry which is preliminary data.</text>
</comment>
<evidence type="ECO:0000256" key="2">
    <source>
        <dbReference type="ARBA" id="ARBA00022475"/>
    </source>
</evidence>
<accession>A0A2D0KH68</accession>
<keyword evidence="4 6" id="KW-1133">Transmembrane helix</keyword>
<dbReference type="PANTHER" id="PTHR43124">
    <property type="entry name" value="PURINE EFFLUX PUMP PBUE"/>
    <property type="match status" value="1"/>
</dbReference>
<reference evidence="7 8" key="1">
    <citation type="journal article" date="2017" name="Nat. Microbiol.">
        <title>Natural product diversity associated with the nematode symbionts Photorhabdus and Xenorhabdus.</title>
        <authorList>
            <person name="Tobias N.J."/>
            <person name="Wolff H."/>
            <person name="Djahanschiri B."/>
            <person name="Grundmann F."/>
            <person name="Kronenwerth M."/>
            <person name="Shi Y.M."/>
            <person name="Simonyi S."/>
            <person name="Grun P."/>
            <person name="Shapiro-Ilan D."/>
            <person name="Pidot S.J."/>
            <person name="Stinear T.P."/>
            <person name="Ebersberger I."/>
            <person name="Bode H.B."/>
        </authorList>
    </citation>
    <scope>NUCLEOTIDE SEQUENCE [LARGE SCALE GENOMIC DNA]</scope>
    <source>
        <strain evidence="7 8">DSM 22670</strain>
    </source>
</reference>
<keyword evidence="2" id="KW-1003">Cell membrane</keyword>
<comment type="subcellular location">
    <subcellularLocation>
        <location evidence="1">Cell membrane</location>
        <topology evidence="1">Multi-pass membrane protein</topology>
    </subcellularLocation>
</comment>
<dbReference type="GO" id="GO:0022857">
    <property type="term" value="F:transmembrane transporter activity"/>
    <property type="evidence" value="ECO:0007669"/>
    <property type="project" value="TreeGrafter"/>
</dbReference>
<evidence type="ECO:0000256" key="3">
    <source>
        <dbReference type="ARBA" id="ARBA00022692"/>
    </source>
</evidence>
<feature type="transmembrane region" description="Helical" evidence="6">
    <location>
        <begin position="51"/>
        <end position="74"/>
    </location>
</feature>